<evidence type="ECO:0000259" key="1">
    <source>
        <dbReference type="PROSITE" id="PS51379"/>
    </source>
</evidence>
<dbReference type="SUPFAM" id="SSF54862">
    <property type="entry name" value="4Fe-4S ferredoxins"/>
    <property type="match status" value="1"/>
</dbReference>
<dbReference type="Gene3D" id="3.30.70.20">
    <property type="match status" value="1"/>
</dbReference>
<accession>A0A0W8FCA8</accession>
<dbReference type="PROSITE" id="PS00198">
    <property type="entry name" value="4FE4S_FER_1"/>
    <property type="match status" value="1"/>
</dbReference>
<dbReference type="PANTHER" id="PTHR43063">
    <property type="entry name" value="4FE-4S CLUSTER CONTAINING PARA FAMILY ATPASE PROTEIN"/>
    <property type="match status" value="1"/>
</dbReference>
<dbReference type="PANTHER" id="PTHR43063:SF1">
    <property type="entry name" value="4FE-4S CLUSTER CONTAINING PARA FAMILY ATPASE PROTEIN"/>
    <property type="match status" value="1"/>
</dbReference>
<gene>
    <name evidence="2" type="ORF">ASZ90_011848</name>
</gene>
<dbReference type="SUPFAM" id="SSF52540">
    <property type="entry name" value="P-loop containing nucleoside triphosphate hydrolases"/>
    <property type="match status" value="1"/>
</dbReference>
<dbReference type="InterPro" id="IPR017896">
    <property type="entry name" value="4Fe4S_Fe-S-bd"/>
</dbReference>
<feature type="domain" description="4Fe-4S ferredoxin-type" evidence="1">
    <location>
        <begin position="63"/>
        <end position="92"/>
    </location>
</feature>
<dbReference type="PROSITE" id="PS51379">
    <property type="entry name" value="4FE4S_FER_2"/>
    <property type="match status" value="2"/>
</dbReference>
<dbReference type="InterPro" id="IPR017900">
    <property type="entry name" value="4Fe4S_Fe_S_CS"/>
</dbReference>
<proteinExistence type="predicted"/>
<dbReference type="AlphaFoldDB" id="A0A0W8FCA8"/>
<sequence>MKLSIASGKGGTGKTLVSTSLAASLYSLGDGRIAIADCDVEEPNSHLFFPDRTLLEKESCQVAVPVIDEELCTHCGKCSEVCAYHALAVLPGTVLIFPELCHGCGACSIICPEKAISEGSRSIGEIFHARSGGMDIVWGELALGEARTTPLIKAVKQRAQGDTVIVDCPPGTSCSMVESVRGSDFCLLVTEPTPFGLYDLDIALKVLDKMKIPQAVLVNKSGVGDRKLYHYLEEKKIPLLMEIPLDRKIAEIYSQGEIFVLRMPEWKERFVELANRIEEMIACCRSL</sequence>
<dbReference type="InterPro" id="IPR027417">
    <property type="entry name" value="P-loop_NTPase"/>
</dbReference>
<dbReference type="Gene3D" id="3.40.50.300">
    <property type="entry name" value="P-loop containing nucleotide triphosphate hydrolases"/>
    <property type="match status" value="1"/>
</dbReference>
<reference evidence="2" key="1">
    <citation type="journal article" date="2015" name="Proc. Natl. Acad. Sci. U.S.A.">
        <title>Networks of energetic and metabolic interactions define dynamics in microbial communities.</title>
        <authorList>
            <person name="Embree M."/>
            <person name="Liu J.K."/>
            <person name="Al-Bassam M.M."/>
            <person name="Zengler K."/>
        </authorList>
    </citation>
    <scope>NUCLEOTIDE SEQUENCE</scope>
</reference>
<evidence type="ECO:0000313" key="2">
    <source>
        <dbReference type="EMBL" id="KUG18433.1"/>
    </source>
</evidence>
<protein>
    <submittedName>
        <fullName evidence="2">Mind superfamily p-loop atpase containing an inserted ferredoxin domain</fullName>
    </submittedName>
</protein>
<name>A0A0W8FCA8_9ZZZZ</name>
<dbReference type="EMBL" id="LNQE01001381">
    <property type="protein sequence ID" value="KUG18433.1"/>
    <property type="molecule type" value="Genomic_DNA"/>
</dbReference>
<organism evidence="2">
    <name type="scientific">hydrocarbon metagenome</name>
    <dbReference type="NCBI Taxonomy" id="938273"/>
    <lineage>
        <taxon>unclassified sequences</taxon>
        <taxon>metagenomes</taxon>
        <taxon>ecological metagenomes</taxon>
    </lineage>
</organism>
<comment type="caution">
    <text evidence="2">The sequence shown here is derived from an EMBL/GenBank/DDBJ whole genome shotgun (WGS) entry which is preliminary data.</text>
</comment>
<dbReference type="Pfam" id="PF01656">
    <property type="entry name" value="CbiA"/>
    <property type="match status" value="1"/>
</dbReference>
<dbReference type="InterPro" id="IPR002586">
    <property type="entry name" value="CobQ/CobB/MinD/ParA_Nub-bd_dom"/>
</dbReference>
<dbReference type="Pfam" id="PF00037">
    <property type="entry name" value="Fer4"/>
    <property type="match status" value="2"/>
</dbReference>
<feature type="domain" description="4Fe-4S ferredoxin-type" evidence="1">
    <location>
        <begin position="94"/>
        <end position="121"/>
    </location>
</feature>